<dbReference type="PANTHER" id="PTHR12984:SF3">
    <property type="entry name" value="N-TERMINAL KINASE-LIKE PROTEIN"/>
    <property type="match status" value="1"/>
</dbReference>
<evidence type="ECO:0000313" key="2">
    <source>
        <dbReference type="Proteomes" id="UP000054485"/>
    </source>
</evidence>
<dbReference type="AlphaFoldDB" id="A0A0C9ZAS8"/>
<evidence type="ECO:0000313" key="1">
    <source>
        <dbReference type="EMBL" id="KIK34650.1"/>
    </source>
</evidence>
<reference evidence="2" key="2">
    <citation type="submission" date="2015-01" db="EMBL/GenBank/DDBJ databases">
        <title>Evolutionary Origins and Diversification of the Mycorrhizal Mutualists.</title>
        <authorList>
            <consortium name="DOE Joint Genome Institute"/>
            <consortium name="Mycorrhizal Genomics Consortium"/>
            <person name="Kohler A."/>
            <person name="Kuo A."/>
            <person name="Nagy L.G."/>
            <person name="Floudas D."/>
            <person name="Copeland A."/>
            <person name="Barry K.W."/>
            <person name="Cichocki N."/>
            <person name="Veneault-Fourrey C."/>
            <person name="LaButti K."/>
            <person name="Lindquist E.A."/>
            <person name="Lipzen A."/>
            <person name="Lundell T."/>
            <person name="Morin E."/>
            <person name="Murat C."/>
            <person name="Riley R."/>
            <person name="Ohm R."/>
            <person name="Sun H."/>
            <person name="Tunlid A."/>
            <person name="Henrissat B."/>
            <person name="Grigoriev I.V."/>
            <person name="Hibbett D.S."/>
            <person name="Martin F."/>
        </authorList>
    </citation>
    <scope>NUCLEOTIDE SEQUENCE [LARGE SCALE GENOMIC DNA]</scope>
    <source>
        <strain evidence="2">UH-Slu-Lm8-n1</strain>
    </source>
</reference>
<protein>
    <submittedName>
        <fullName evidence="1">Uncharacterized protein</fullName>
    </submittedName>
</protein>
<dbReference type="EMBL" id="KN835723">
    <property type="protein sequence ID" value="KIK34650.1"/>
    <property type="molecule type" value="Genomic_DNA"/>
</dbReference>
<dbReference type="HOGENOM" id="CLU_578932_0_0_1"/>
<dbReference type="OrthoDB" id="2692708at2759"/>
<reference evidence="1 2" key="1">
    <citation type="submission" date="2014-04" db="EMBL/GenBank/DDBJ databases">
        <authorList>
            <consortium name="DOE Joint Genome Institute"/>
            <person name="Kuo A."/>
            <person name="Ruytinx J."/>
            <person name="Rineau F."/>
            <person name="Colpaert J."/>
            <person name="Kohler A."/>
            <person name="Nagy L.G."/>
            <person name="Floudas D."/>
            <person name="Copeland A."/>
            <person name="Barry K.W."/>
            <person name="Cichocki N."/>
            <person name="Veneault-Fourrey C."/>
            <person name="LaButti K."/>
            <person name="Lindquist E.A."/>
            <person name="Lipzen A."/>
            <person name="Lundell T."/>
            <person name="Morin E."/>
            <person name="Murat C."/>
            <person name="Sun H."/>
            <person name="Tunlid A."/>
            <person name="Henrissat B."/>
            <person name="Grigoriev I.V."/>
            <person name="Hibbett D.S."/>
            <person name="Martin F."/>
            <person name="Nordberg H.P."/>
            <person name="Cantor M.N."/>
            <person name="Hua S.X."/>
        </authorList>
    </citation>
    <scope>NUCLEOTIDE SEQUENCE [LARGE SCALE GENOMIC DNA]</scope>
    <source>
        <strain evidence="1 2">UH-Slu-Lm8-n1</strain>
    </source>
</reference>
<gene>
    <name evidence="1" type="ORF">CY34DRAFT_785405</name>
</gene>
<dbReference type="GO" id="GO:0005737">
    <property type="term" value="C:cytoplasm"/>
    <property type="evidence" value="ECO:0007669"/>
    <property type="project" value="TreeGrafter"/>
</dbReference>
<dbReference type="InterPro" id="IPR051177">
    <property type="entry name" value="CIK-Related_Protein"/>
</dbReference>
<dbReference type="InParanoid" id="A0A0C9ZAS8"/>
<proteinExistence type="predicted"/>
<organism evidence="1 2">
    <name type="scientific">Suillus luteus UH-Slu-Lm8-n1</name>
    <dbReference type="NCBI Taxonomy" id="930992"/>
    <lineage>
        <taxon>Eukaryota</taxon>
        <taxon>Fungi</taxon>
        <taxon>Dikarya</taxon>
        <taxon>Basidiomycota</taxon>
        <taxon>Agaricomycotina</taxon>
        <taxon>Agaricomycetes</taxon>
        <taxon>Agaricomycetidae</taxon>
        <taxon>Boletales</taxon>
        <taxon>Suillineae</taxon>
        <taxon>Suillaceae</taxon>
        <taxon>Suillus</taxon>
    </lineage>
</organism>
<sequence>MSEFDCTWIDENLSAFSRVMGWRRNTSADDLPHDVEKLLGFWQDFVEEKGNPPSTLASKFQRYVKYASADKSVTLRSTVGDKGPDAESDYDTQCPSIARAHPTSLHQLPTQQDLVLPQSQNFLLDGLLIMHKGSEALLIRPEILEFCGEQRLLSARVTVIQKQQMLSEGASRWALTRWGEHLLMSGATLRAASSWQGVERSPLAMTNFSFREAKSGKLVMARGKTVPPCHDEAAMGRPAHFVLRKLASLTQSLSFEKLPSALSSYFLLSSPTAYSTMTSSATSPASNQTQKLPSAPTCILIGWLGPSLGCNTKRKVLVPAFTMALKDSFVHVRVADVMAFMATVECFEMDGVAGKVVSAVVGTTLDKEKLVRDQAFKAVELFVKQLEAHAATMPETASTEDGREDHPPARLPVPYAQAGLVNSATGAAAALTGERVTLMRKPPSHGTPLRIIDRLDNAGQISLKKMIAPVIL</sequence>
<dbReference type="PANTHER" id="PTHR12984">
    <property type="entry name" value="SCY1-RELATED S/T PROTEIN KINASE-LIKE"/>
    <property type="match status" value="1"/>
</dbReference>
<keyword evidence="2" id="KW-1185">Reference proteome</keyword>
<dbReference type="InterPro" id="IPR011989">
    <property type="entry name" value="ARM-like"/>
</dbReference>
<accession>A0A0C9ZAS8</accession>
<dbReference type="GO" id="GO:0006409">
    <property type="term" value="P:tRNA export from nucleus"/>
    <property type="evidence" value="ECO:0007669"/>
    <property type="project" value="TreeGrafter"/>
</dbReference>
<dbReference type="Gene3D" id="1.25.10.10">
    <property type="entry name" value="Leucine-rich Repeat Variant"/>
    <property type="match status" value="1"/>
</dbReference>
<dbReference type="STRING" id="930992.A0A0C9ZAS8"/>
<dbReference type="Proteomes" id="UP000054485">
    <property type="component" value="Unassembled WGS sequence"/>
</dbReference>
<name>A0A0C9ZAS8_9AGAM</name>